<accession>A0A139A1X7</accession>
<evidence type="ECO:0000313" key="10">
    <source>
        <dbReference type="Proteomes" id="UP000070544"/>
    </source>
</evidence>
<organism evidence="9 10">
    <name type="scientific">Gonapodya prolifera (strain JEL478)</name>
    <name type="common">Monoblepharis prolifera</name>
    <dbReference type="NCBI Taxonomy" id="1344416"/>
    <lineage>
        <taxon>Eukaryota</taxon>
        <taxon>Fungi</taxon>
        <taxon>Fungi incertae sedis</taxon>
        <taxon>Chytridiomycota</taxon>
        <taxon>Chytridiomycota incertae sedis</taxon>
        <taxon>Monoblepharidomycetes</taxon>
        <taxon>Monoblepharidales</taxon>
        <taxon>Gonapodyaceae</taxon>
        <taxon>Gonapodya</taxon>
    </lineage>
</organism>
<dbReference type="GO" id="GO:0005886">
    <property type="term" value="C:plasma membrane"/>
    <property type="evidence" value="ECO:0007669"/>
    <property type="project" value="TreeGrafter"/>
</dbReference>
<feature type="transmembrane region" description="Helical" evidence="7">
    <location>
        <begin position="348"/>
        <end position="369"/>
    </location>
</feature>
<dbReference type="AlphaFoldDB" id="A0A139A1X7"/>
<dbReference type="InterPro" id="IPR036259">
    <property type="entry name" value="MFS_trans_sf"/>
</dbReference>
<protein>
    <submittedName>
        <fullName evidence="9">MFS general substrate transporter</fullName>
    </submittedName>
</protein>
<keyword evidence="10" id="KW-1185">Reference proteome</keyword>
<evidence type="ECO:0000256" key="1">
    <source>
        <dbReference type="ARBA" id="ARBA00004141"/>
    </source>
</evidence>
<dbReference type="PANTHER" id="PTHR23502:SF132">
    <property type="entry name" value="POLYAMINE TRANSPORTER 2-RELATED"/>
    <property type="match status" value="1"/>
</dbReference>
<feature type="transmembrane region" description="Helical" evidence="7">
    <location>
        <begin position="172"/>
        <end position="190"/>
    </location>
</feature>
<keyword evidence="4 7" id="KW-1133">Transmembrane helix</keyword>
<evidence type="ECO:0000313" key="9">
    <source>
        <dbReference type="EMBL" id="KXS10545.1"/>
    </source>
</evidence>
<dbReference type="SUPFAM" id="SSF103473">
    <property type="entry name" value="MFS general substrate transporter"/>
    <property type="match status" value="1"/>
</dbReference>
<feature type="transmembrane region" description="Helical" evidence="7">
    <location>
        <begin position="450"/>
        <end position="471"/>
    </location>
</feature>
<feature type="transmembrane region" description="Helical" evidence="7">
    <location>
        <begin position="483"/>
        <end position="507"/>
    </location>
</feature>
<proteinExistence type="predicted"/>
<dbReference type="Proteomes" id="UP000070544">
    <property type="component" value="Unassembled WGS sequence"/>
</dbReference>
<dbReference type="Gene3D" id="1.20.1250.20">
    <property type="entry name" value="MFS general substrate transporter like domains"/>
    <property type="match status" value="1"/>
</dbReference>
<feature type="transmembrane region" description="Helical" evidence="7">
    <location>
        <begin position="422"/>
        <end position="443"/>
    </location>
</feature>
<feature type="domain" description="Major facilitator superfamily (MFS) profile" evidence="8">
    <location>
        <begin position="107"/>
        <end position="509"/>
    </location>
</feature>
<evidence type="ECO:0000256" key="5">
    <source>
        <dbReference type="ARBA" id="ARBA00023136"/>
    </source>
</evidence>
<reference evidence="9 10" key="1">
    <citation type="journal article" date="2015" name="Genome Biol. Evol.">
        <title>Phylogenomic analyses indicate that early fungi evolved digesting cell walls of algal ancestors of land plants.</title>
        <authorList>
            <person name="Chang Y."/>
            <person name="Wang S."/>
            <person name="Sekimoto S."/>
            <person name="Aerts A.L."/>
            <person name="Choi C."/>
            <person name="Clum A."/>
            <person name="LaButti K.M."/>
            <person name="Lindquist E.A."/>
            <person name="Yee Ngan C."/>
            <person name="Ohm R.A."/>
            <person name="Salamov A.A."/>
            <person name="Grigoriev I.V."/>
            <person name="Spatafora J.W."/>
            <person name="Berbee M.L."/>
        </authorList>
    </citation>
    <scope>NUCLEOTIDE SEQUENCE [LARGE SCALE GENOMIC DNA]</scope>
    <source>
        <strain evidence="9 10">JEL478</strain>
    </source>
</reference>
<evidence type="ECO:0000256" key="6">
    <source>
        <dbReference type="SAM" id="MobiDB-lite"/>
    </source>
</evidence>
<gene>
    <name evidence="9" type="ORF">M427DRAFT_139168</name>
</gene>
<feature type="transmembrane region" description="Helical" evidence="7">
    <location>
        <begin position="302"/>
        <end position="328"/>
    </location>
</feature>
<sequence length="552" mass="59502">MSASHPSASPDSPVTETPAEPNDSTPPDSVSNLLPTSPPVPASTQQPTYEHESAEKSPRIHSHDVDADAKKSDLVSSSPSPSHSHSDRRDASSARGSRFSRRRFWIIQGLVMSMATAASLSNSIFTPSLPVMQIDLDTSQQAINASVSIATFMNALAPLLWAQLADVRGRRITYILSIPIAIVATILGYFSKNIAMFYVTRIFQQIGMSAVLVAGSGTLSDINPSSSRSQALGFFYLGYQGATTIAPALGGVIADSLGWRWTFIVAAVYTLAIFIAMCILMPETMDPVVLKANRMKGVKNPFAPLVYNPFVLALVLQIAFTVMVLYIFSVIIPRDFTRVYAFSTSQIGFVQLFVGFGFFVGTWCFGVYADRMYGTWKAKRGGVSIPEDRLRSTWLPILFIFAGLLVYGWGVERATWFGVPTLGAAVAGAGSQGFGTSCNAFLLDVFPSRGASIIAAANFLRFTLAALGPLAVAPAESTIGVGWFSTLLAGVNLAAWSGIFCIINWGARTRLRMEPWRSEERWDAQREVLFAAGAGARGEKAGEEGRKGLLVA</sequence>
<evidence type="ECO:0000256" key="7">
    <source>
        <dbReference type="SAM" id="Phobius"/>
    </source>
</evidence>
<dbReference type="EMBL" id="KQ965820">
    <property type="protein sequence ID" value="KXS10545.1"/>
    <property type="molecule type" value="Genomic_DNA"/>
</dbReference>
<feature type="transmembrane region" description="Helical" evidence="7">
    <location>
        <begin position="104"/>
        <end position="125"/>
    </location>
</feature>
<dbReference type="InterPro" id="IPR020846">
    <property type="entry name" value="MFS_dom"/>
</dbReference>
<evidence type="ECO:0000259" key="8">
    <source>
        <dbReference type="PROSITE" id="PS50850"/>
    </source>
</evidence>
<dbReference type="InterPro" id="IPR011701">
    <property type="entry name" value="MFS"/>
</dbReference>
<dbReference type="GO" id="GO:0022857">
    <property type="term" value="F:transmembrane transporter activity"/>
    <property type="evidence" value="ECO:0007669"/>
    <property type="project" value="InterPro"/>
</dbReference>
<feature type="transmembrane region" description="Helical" evidence="7">
    <location>
        <begin position="390"/>
        <end position="410"/>
    </location>
</feature>
<feature type="transmembrane region" description="Helical" evidence="7">
    <location>
        <begin position="234"/>
        <end position="253"/>
    </location>
</feature>
<name>A0A139A1X7_GONPJ</name>
<dbReference type="STRING" id="1344416.A0A139A1X7"/>
<feature type="region of interest" description="Disordered" evidence="6">
    <location>
        <begin position="1"/>
        <end position="95"/>
    </location>
</feature>
<comment type="subcellular location">
    <subcellularLocation>
        <location evidence="1">Membrane</location>
        <topology evidence="1">Multi-pass membrane protein</topology>
    </subcellularLocation>
</comment>
<feature type="compositionally biased region" description="Basic and acidic residues" evidence="6">
    <location>
        <begin position="49"/>
        <end position="73"/>
    </location>
</feature>
<feature type="compositionally biased region" description="Polar residues" evidence="6">
    <location>
        <begin position="22"/>
        <end position="35"/>
    </location>
</feature>
<keyword evidence="3 7" id="KW-0812">Transmembrane</keyword>
<feature type="transmembrane region" description="Helical" evidence="7">
    <location>
        <begin position="202"/>
        <end position="222"/>
    </location>
</feature>
<feature type="transmembrane region" description="Helical" evidence="7">
    <location>
        <begin position="145"/>
        <end position="165"/>
    </location>
</feature>
<evidence type="ECO:0000256" key="4">
    <source>
        <dbReference type="ARBA" id="ARBA00022989"/>
    </source>
</evidence>
<dbReference type="PROSITE" id="PS50850">
    <property type="entry name" value="MFS"/>
    <property type="match status" value="1"/>
</dbReference>
<keyword evidence="2" id="KW-0813">Transport</keyword>
<evidence type="ECO:0000256" key="3">
    <source>
        <dbReference type="ARBA" id="ARBA00022692"/>
    </source>
</evidence>
<dbReference type="PANTHER" id="PTHR23502">
    <property type="entry name" value="MAJOR FACILITATOR SUPERFAMILY"/>
    <property type="match status" value="1"/>
</dbReference>
<dbReference type="Pfam" id="PF07690">
    <property type="entry name" value="MFS_1"/>
    <property type="match status" value="1"/>
</dbReference>
<keyword evidence="5 7" id="KW-0472">Membrane</keyword>
<feature type="compositionally biased region" description="Low complexity" evidence="6">
    <location>
        <begin position="1"/>
        <end position="13"/>
    </location>
</feature>
<dbReference type="OrthoDB" id="3936150at2759"/>
<evidence type="ECO:0000256" key="2">
    <source>
        <dbReference type="ARBA" id="ARBA00022448"/>
    </source>
</evidence>
<feature type="transmembrane region" description="Helical" evidence="7">
    <location>
        <begin position="259"/>
        <end position="281"/>
    </location>
</feature>